<keyword evidence="4 7" id="KW-0238">DNA-binding</keyword>
<dbReference type="InterPro" id="IPR000843">
    <property type="entry name" value="HTH_LacI"/>
</dbReference>
<dbReference type="SUPFAM" id="SSF47413">
    <property type="entry name" value="lambda repressor-like DNA-binding domains"/>
    <property type="match status" value="1"/>
</dbReference>
<dbReference type="EMBL" id="AEVI01000062">
    <property type="protein sequence ID" value="EFX95802.1"/>
    <property type="molecule type" value="Genomic_DNA"/>
</dbReference>
<dbReference type="Proteomes" id="UP000003697">
    <property type="component" value="Unassembled WGS sequence"/>
</dbReference>
<dbReference type="PANTHER" id="PTHR30146">
    <property type="entry name" value="LACI-RELATED TRANSCRIPTIONAL REPRESSOR"/>
    <property type="match status" value="1"/>
</dbReference>
<keyword evidence="2 7" id="KW-0678">Repressor</keyword>
<dbReference type="Pfam" id="PF13377">
    <property type="entry name" value="Peripla_BP_3"/>
    <property type="match status" value="1"/>
</dbReference>
<dbReference type="InterPro" id="IPR046335">
    <property type="entry name" value="LacI/GalR-like_sensor"/>
</dbReference>
<dbReference type="PANTHER" id="PTHR30146:SF150">
    <property type="entry name" value="ARABINOSE METABOLISM TRANSCRIPTIONAL REPRESSOR"/>
    <property type="match status" value="1"/>
</dbReference>
<dbReference type="SUPFAM" id="SSF53822">
    <property type="entry name" value="Periplasmic binding protein-like I"/>
    <property type="match status" value="1"/>
</dbReference>
<dbReference type="PROSITE" id="PS00356">
    <property type="entry name" value="HTH_LACI_1"/>
    <property type="match status" value="1"/>
</dbReference>
<proteinExistence type="predicted"/>
<dbReference type="CDD" id="cd01392">
    <property type="entry name" value="HTH_LacI"/>
    <property type="match status" value="1"/>
</dbReference>
<dbReference type="Gene3D" id="3.40.50.2300">
    <property type="match status" value="2"/>
</dbReference>
<evidence type="ECO:0000313" key="9">
    <source>
        <dbReference type="EMBL" id="EFX95802.1"/>
    </source>
</evidence>
<keyword evidence="10" id="KW-1185">Reference proteome</keyword>
<dbReference type="InterPro" id="IPR028082">
    <property type="entry name" value="Peripla_BP_I"/>
</dbReference>
<protein>
    <recommendedName>
        <fullName evidence="1 7">Catabolite control protein A</fullName>
    </recommendedName>
</protein>
<dbReference type="Pfam" id="PF00356">
    <property type="entry name" value="LacI"/>
    <property type="match status" value="1"/>
</dbReference>
<comment type="caution">
    <text evidence="9">The sequence shown here is derived from an EMBL/GenBank/DDBJ whole genome shotgun (WGS) entry which is preliminary data.</text>
</comment>
<evidence type="ECO:0000256" key="3">
    <source>
        <dbReference type="ARBA" id="ARBA00023015"/>
    </source>
</evidence>
<dbReference type="CDD" id="cd06298">
    <property type="entry name" value="PBP1_CcpA"/>
    <property type="match status" value="1"/>
</dbReference>
<evidence type="ECO:0000313" key="10">
    <source>
        <dbReference type="Proteomes" id="UP000003697"/>
    </source>
</evidence>
<evidence type="ECO:0000256" key="2">
    <source>
        <dbReference type="ARBA" id="ARBA00022491"/>
    </source>
</evidence>
<accession>A0ABN0CFV3</accession>
<reference evidence="9 10" key="1">
    <citation type="submission" date="2011-01" db="EMBL/GenBank/DDBJ databases">
        <authorList>
            <person name="Muzny D."/>
            <person name="Qin X."/>
            <person name="Buhay C."/>
            <person name="Dugan-Rocha S."/>
            <person name="Ding Y."/>
            <person name="Chen G."/>
            <person name="Hawes A."/>
            <person name="Holder M."/>
            <person name="Jhangiani S."/>
            <person name="Johnson A."/>
            <person name="Khan Z."/>
            <person name="Li Z."/>
            <person name="Liu W."/>
            <person name="Liu X."/>
            <person name="Perez L."/>
            <person name="Shen H."/>
            <person name="Wang Q."/>
            <person name="Watt J."/>
            <person name="Xi L."/>
            <person name="Xin Y."/>
            <person name="Zhou J."/>
            <person name="Deng J."/>
            <person name="Jiang H."/>
            <person name="Liu Y."/>
            <person name="Qu J."/>
            <person name="Song X.-Z."/>
            <person name="Zhang L."/>
            <person name="Villasana D."/>
            <person name="Johnson A."/>
            <person name="Liu J."/>
            <person name="Liyanage D."/>
            <person name="Lorensuhewa L."/>
            <person name="Robinson T."/>
            <person name="Song A."/>
            <person name="Song B.-B."/>
            <person name="Dinh H."/>
            <person name="Thornton R."/>
            <person name="Coyle M."/>
            <person name="Francisco L."/>
            <person name="Jackson L."/>
            <person name="Javaid M."/>
            <person name="Korchina V."/>
            <person name="Kovar C."/>
            <person name="Mata R."/>
            <person name="Mathew T."/>
            <person name="Ngo R."/>
            <person name="Nguyen L."/>
            <person name="Nguyen N."/>
            <person name="Okwuonu G."/>
            <person name="Ongeri F."/>
            <person name="Pham C."/>
            <person name="Simmons D."/>
            <person name="Wilczek-Boney K."/>
            <person name="Hale W."/>
            <person name="Jakkamsetti A."/>
            <person name="Pham P."/>
            <person name="Ruth R."/>
            <person name="San Lucas F."/>
            <person name="Warren J."/>
            <person name="Zhang J."/>
            <person name="Zhao Z."/>
            <person name="Zhou C."/>
            <person name="Zhu D."/>
            <person name="Lee S."/>
            <person name="Bess C."/>
            <person name="Blankenburg K."/>
            <person name="Forbes L."/>
            <person name="Fu Q."/>
            <person name="Gubbala S."/>
            <person name="Hirani K."/>
            <person name="Jayaseelan J.C."/>
            <person name="Lara F."/>
            <person name="Munidasa M."/>
            <person name="Palculict T."/>
            <person name="Patil S."/>
            <person name="Pu L.-L."/>
            <person name="Saada N."/>
            <person name="Tang L."/>
            <person name="Weissenberger G."/>
            <person name="Zhu Y."/>
            <person name="Hemphill L."/>
            <person name="Shang Y."/>
            <person name="Youmans B."/>
            <person name="Ayvaz T."/>
            <person name="Ross M."/>
            <person name="Santibanez J."/>
            <person name="Aqrawi P."/>
            <person name="Gross S."/>
            <person name="Joshi V."/>
            <person name="Fowler G."/>
            <person name="Nazareth L."/>
            <person name="Reid J."/>
            <person name="Worley K."/>
            <person name="Petrosino J."/>
            <person name="Highlander S."/>
            <person name="Gibbs R."/>
        </authorList>
    </citation>
    <scope>NUCLEOTIDE SEQUENCE [LARGE SCALE GENOMIC DNA]</scope>
    <source>
        <strain evidence="9 10">ATCC 49124</strain>
    </source>
</reference>
<comment type="function">
    <text evidence="7">Global transcriptional regulator of carbon catabolite repression (CCR) and carbon catabolite activation (CCA), which ensures optimal energy usage under diverse conditions.</text>
</comment>
<keyword evidence="6 7" id="KW-0804">Transcription</keyword>
<evidence type="ECO:0000259" key="8">
    <source>
        <dbReference type="PROSITE" id="PS50932"/>
    </source>
</evidence>
<gene>
    <name evidence="9" type="primary">ccpA</name>
    <name evidence="9" type="ORF">HMPREF9425_1302</name>
</gene>
<dbReference type="Gene3D" id="1.10.260.40">
    <property type="entry name" value="lambda repressor-like DNA-binding domains"/>
    <property type="match status" value="1"/>
</dbReference>
<dbReference type="NCBIfam" id="TIGR01481">
    <property type="entry name" value="ccpA"/>
    <property type="match status" value="1"/>
</dbReference>
<evidence type="ECO:0000256" key="4">
    <source>
        <dbReference type="ARBA" id="ARBA00023125"/>
    </source>
</evidence>
<dbReference type="PRINTS" id="PR00036">
    <property type="entry name" value="HTHLACI"/>
</dbReference>
<dbReference type="PROSITE" id="PS50932">
    <property type="entry name" value="HTH_LACI_2"/>
    <property type="match status" value="1"/>
</dbReference>
<organism evidence="9 10">
    <name type="scientific">Streptococcus vestibularis ATCC 49124</name>
    <dbReference type="NCBI Taxonomy" id="889206"/>
    <lineage>
        <taxon>Bacteria</taxon>
        <taxon>Bacillati</taxon>
        <taxon>Bacillota</taxon>
        <taxon>Bacilli</taxon>
        <taxon>Lactobacillales</taxon>
        <taxon>Streptococcaceae</taxon>
        <taxon>Streptococcus</taxon>
    </lineage>
</organism>
<dbReference type="InterPro" id="IPR006377">
    <property type="entry name" value="CcpA"/>
</dbReference>
<keyword evidence="3 7" id="KW-0805">Transcription regulation</keyword>
<evidence type="ECO:0000256" key="7">
    <source>
        <dbReference type="RuleBase" id="RU368079"/>
    </source>
</evidence>
<evidence type="ECO:0000256" key="5">
    <source>
        <dbReference type="ARBA" id="ARBA00023159"/>
    </source>
</evidence>
<name>A0ABN0CFV3_STRVE</name>
<feature type="domain" description="HTH lacI-type" evidence="8">
    <location>
        <begin position="94"/>
        <end position="148"/>
    </location>
</feature>
<dbReference type="SMART" id="SM00354">
    <property type="entry name" value="HTH_LACI"/>
    <property type="match status" value="1"/>
</dbReference>
<sequence>MQAVFGFSLNHLLSLSFLNLIGCKRWIIMKTRNDSPTFEIAFFTLVSKRGSLSFFCKKSVKTIESVFKFCYNYYERVCIKFRKEVFLMNTDETITIYDVAREAGVSMATVSRVVNGNKNVKENTRKKVLEVIDRLDYRPNAVARGLASKKTTTVGVVIPNITNSYFATLAKGIDDIATMYKYNIVLASSDENDDHEVTVINSLFAKQVDGIIFMGHHLTEKIRAEFSRTRTPIVLAGTVDLEHQLPSVNIDYKAAVEDCVTQLAKNNEKVAFVSGPLIDDINGKLRLAGYKSGLEKNNLSYNEGLVFEAKYSYKDGFDLAQRVLNSGATAAYVGEDELAVGLLNGLFAAGKSVPEDFEIITSNDSPITSYTRPNLSSINHPLYDLGAVSMRMLTKIMHKEELEDKNVILNHGLTLRQSTK</sequence>
<evidence type="ECO:0000256" key="1">
    <source>
        <dbReference type="ARBA" id="ARBA00019435"/>
    </source>
</evidence>
<evidence type="ECO:0000256" key="6">
    <source>
        <dbReference type="ARBA" id="ARBA00023163"/>
    </source>
</evidence>
<keyword evidence="5 7" id="KW-0010">Activator</keyword>
<dbReference type="InterPro" id="IPR010982">
    <property type="entry name" value="Lambda_DNA-bd_dom_sf"/>
</dbReference>